<dbReference type="InterPro" id="IPR045438">
    <property type="entry name" value="EAD9"/>
</dbReference>
<organism evidence="3 4">
    <name type="scientific">Nostoc linckia FACHB-391</name>
    <dbReference type="NCBI Taxonomy" id="2692906"/>
    <lineage>
        <taxon>Bacteria</taxon>
        <taxon>Bacillati</taxon>
        <taxon>Cyanobacteriota</taxon>
        <taxon>Cyanophyceae</taxon>
        <taxon>Nostocales</taxon>
        <taxon>Nostocaceae</taxon>
        <taxon>Nostoc</taxon>
    </lineage>
</organism>
<evidence type="ECO:0000313" key="4">
    <source>
        <dbReference type="Proteomes" id="UP000604661"/>
    </source>
</evidence>
<name>A0ABR8F176_NOSLI</name>
<dbReference type="Pfam" id="PF19962">
    <property type="entry name" value="EAD9"/>
    <property type="match status" value="1"/>
</dbReference>
<evidence type="ECO:0000259" key="2">
    <source>
        <dbReference type="Pfam" id="PF19962"/>
    </source>
</evidence>
<protein>
    <recommendedName>
        <fullName evidence="2">Effector-associated domain-containing protein</fullName>
    </recommendedName>
</protein>
<proteinExistence type="predicted"/>
<reference evidence="3 4" key="1">
    <citation type="journal article" date="2020" name="ISME J.">
        <title>Comparative genomics reveals insights into cyanobacterial evolution and habitat adaptation.</title>
        <authorList>
            <person name="Chen M.Y."/>
            <person name="Teng W.K."/>
            <person name="Zhao L."/>
            <person name="Hu C.X."/>
            <person name="Zhou Y.K."/>
            <person name="Han B.P."/>
            <person name="Song L.R."/>
            <person name="Shu W.S."/>
        </authorList>
    </citation>
    <scope>NUCLEOTIDE SEQUENCE [LARGE SCALE GENOMIC DNA]</scope>
    <source>
        <strain evidence="3 4">FACHB-391</strain>
    </source>
</reference>
<dbReference type="EMBL" id="JACJTE010000020">
    <property type="protein sequence ID" value="MBD2562631.1"/>
    <property type="molecule type" value="Genomic_DNA"/>
</dbReference>
<evidence type="ECO:0000313" key="3">
    <source>
        <dbReference type="EMBL" id="MBD2562631.1"/>
    </source>
</evidence>
<dbReference type="Proteomes" id="UP000604661">
    <property type="component" value="Unassembled WGS sequence"/>
</dbReference>
<feature type="domain" description="Effector-associated" evidence="2">
    <location>
        <begin position="73"/>
        <end position="139"/>
    </location>
</feature>
<feature type="region of interest" description="Disordered" evidence="1">
    <location>
        <begin position="65"/>
        <end position="87"/>
    </location>
</feature>
<dbReference type="RefSeq" id="WP_190894624.1">
    <property type="nucleotide sequence ID" value="NZ_JACJTE010000020.1"/>
</dbReference>
<accession>A0ABR8F176</accession>
<comment type="caution">
    <text evidence="3">The sequence shown here is derived from an EMBL/GenBank/DDBJ whole genome shotgun (WGS) entry which is preliminary data.</text>
</comment>
<keyword evidence="4" id="KW-1185">Reference proteome</keyword>
<sequence length="144" mass="16788">MREVLGLRQEDIDSIEQEFIAQKQVEQQQYVESQGIGLYRLLVETQSVEFSDQIGIIDGNNQVKNTTTMTNGLPERKRRRLEQERDSLQQQYELASEKLSRLRQALTVEVDPSTKLKLEKQREQAQTDLNQIDEQLEQIELLLG</sequence>
<evidence type="ECO:0000256" key="1">
    <source>
        <dbReference type="SAM" id="MobiDB-lite"/>
    </source>
</evidence>
<gene>
    <name evidence="3" type="ORF">H6G95_18820</name>
</gene>